<evidence type="ECO:0000313" key="5">
    <source>
        <dbReference type="EMBL" id="KAK1259986.1"/>
    </source>
</evidence>
<evidence type="ECO:0000313" key="6">
    <source>
        <dbReference type="Proteomes" id="UP001179952"/>
    </source>
</evidence>
<dbReference type="GO" id="GO:0032259">
    <property type="term" value="P:methylation"/>
    <property type="evidence" value="ECO:0007669"/>
    <property type="project" value="UniProtKB-KW"/>
</dbReference>
<evidence type="ECO:0000256" key="4">
    <source>
        <dbReference type="ARBA" id="ARBA00023453"/>
    </source>
</evidence>
<keyword evidence="3" id="KW-0949">S-adenosyl-L-methionine</keyword>
<name>A0AAV9A726_ACOGR</name>
<dbReference type="PANTHER" id="PTHR10509">
    <property type="entry name" value="O-METHYLTRANSFERASE-RELATED"/>
    <property type="match status" value="1"/>
</dbReference>
<dbReference type="EMBL" id="JAUJYN010000012">
    <property type="protein sequence ID" value="KAK1259986.1"/>
    <property type="molecule type" value="Genomic_DNA"/>
</dbReference>
<dbReference type="Pfam" id="PF01596">
    <property type="entry name" value="Methyltransf_3"/>
    <property type="match status" value="1"/>
</dbReference>
<comment type="similarity">
    <text evidence="4">Belongs to the class I-like SAM-binding methyltransferase superfamily. Cation-dependent O-methyltransferase family.</text>
</comment>
<sequence>MIAIDPDKEAFEKGLPYIRKANVERKINFIHSKALPILDKLLEEERLYLEKKVRERSDEEGAFDFTFVDADKTSYGEYHERLMRLTRVGGLIAYDNTLWYGQWLTQRTPGSRSPSMKAEIT</sequence>
<dbReference type="InterPro" id="IPR002935">
    <property type="entry name" value="SAM_O-MeTrfase"/>
</dbReference>
<gene>
    <name evidence="5" type="ORF">QJS04_geneDACA015480</name>
</gene>
<proteinExistence type="inferred from homology"/>
<evidence type="ECO:0000256" key="2">
    <source>
        <dbReference type="ARBA" id="ARBA00022679"/>
    </source>
</evidence>
<accession>A0AAV9A726</accession>
<dbReference type="InterPro" id="IPR029063">
    <property type="entry name" value="SAM-dependent_MTases_sf"/>
</dbReference>
<organism evidence="5 6">
    <name type="scientific">Acorus gramineus</name>
    <name type="common">Dwarf sweet flag</name>
    <dbReference type="NCBI Taxonomy" id="55184"/>
    <lineage>
        <taxon>Eukaryota</taxon>
        <taxon>Viridiplantae</taxon>
        <taxon>Streptophyta</taxon>
        <taxon>Embryophyta</taxon>
        <taxon>Tracheophyta</taxon>
        <taxon>Spermatophyta</taxon>
        <taxon>Magnoliopsida</taxon>
        <taxon>Liliopsida</taxon>
        <taxon>Acoraceae</taxon>
        <taxon>Acorus</taxon>
    </lineage>
</organism>
<evidence type="ECO:0000256" key="3">
    <source>
        <dbReference type="ARBA" id="ARBA00022691"/>
    </source>
</evidence>
<protein>
    <submittedName>
        <fullName evidence="5">Flavonoid 3',5'-methyltransferase</fullName>
    </submittedName>
</protein>
<keyword evidence="2" id="KW-0808">Transferase</keyword>
<keyword evidence="6" id="KW-1185">Reference proteome</keyword>
<comment type="caution">
    <text evidence="5">The sequence shown here is derived from an EMBL/GenBank/DDBJ whole genome shotgun (WGS) entry which is preliminary data.</text>
</comment>
<dbReference type="SUPFAM" id="SSF53335">
    <property type="entry name" value="S-adenosyl-L-methionine-dependent methyltransferases"/>
    <property type="match status" value="1"/>
</dbReference>
<dbReference type="GO" id="GO:0008171">
    <property type="term" value="F:O-methyltransferase activity"/>
    <property type="evidence" value="ECO:0007669"/>
    <property type="project" value="InterPro"/>
</dbReference>
<dbReference type="Proteomes" id="UP001179952">
    <property type="component" value="Unassembled WGS sequence"/>
</dbReference>
<dbReference type="PROSITE" id="PS51682">
    <property type="entry name" value="SAM_OMT_I"/>
    <property type="match status" value="1"/>
</dbReference>
<evidence type="ECO:0000256" key="1">
    <source>
        <dbReference type="ARBA" id="ARBA00022603"/>
    </source>
</evidence>
<reference evidence="5" key="2">
    <citation type="submission" date="2023-06" db="EMBL/GenBank/DDBJ databases">
        <authorList>
            <person name="Ma L."/>
            <person name="Liu K.-W."/>
            <person name="Li Z."/>
            <person name="Hsiao Y.-Y."/>
            <person name="Qi Y."/>
            <person name="Fu T."/>
            <person name="Tang G."/>
            <person name="Zhang D."/>
            <person name="Sun W.-H."/>
            <person name="Liu D.-K."/>
            <person name="Li Y."/>
            <person name="Chen G.-Z."/>
            <person name="Liu X.-D."/>
            <person name="Liao X.-Y."/>
            <person name="Jiang Y.-T."/>
            <person name="Yu X."/>
            <person name="Hao Y."/>
            <person name="Huang J."/>
            <person name="Zhao X.-W."/>
            <person name="Ke S."/>
            <person name="Chen Y.-Y."/>
            <person name="Wu W.-L."/>
            <person name="Hsu J.-L."/>
            <person name="Lin Y.-F."/>
            <person name="Huang M.-D."/>
            <person name="Li C.-Y."/>
            <person name="Huang L."/>
            <person name="Wang Z.-W."/>
            <person name="Zhao X."/>
            <person name="Zhong W.-Y."/>
            <person name="Peng D.-H."/>
            <person name="Ahmad S."/>
            <person name="Lan S."/>
            <person name="Zhang J.-S."/>
            <person name="Tsai W.-C."/>
            <person name="Van De Peer Y."/>
            <person name="Liu Z.-J."/>
        </authorList>
    </citation>
    <scope>NUCLEOTIDE SEQUENCE</scope>
    <source>
        <strain evidence="5">SCP</strain>
        <tissue evidence="5">Leaves</tissue>
    </source>
</reference>
<dbReference type="Gene3D" id="3.40.50.150">
    <property type="entry name" value="Vaccinia Virus protein VP39"/>
    <property type="match status" value="1"/>
</dbReference>
<dbReference type="GO" id="GO:0008757">
    <property type="term" value="F:S-adenosylmethionine-dependent methyltransferase activity"/>
    <property type="evidence" value="ECO:0007669"/>
    <property type="project" value="TreeGrafter"/>
</dbReference>
<dbReference type="AlphaFoldDB" id="A0AAV9A726"/>
<keyword evidence="1" id="KW-0489">Methyltransferase</keyword>
<dbReference type="InterPro" id="IPR050362">
    <property type="entry name" value="Cation-dep_OMT"/>
</dbReference>
<dbReference type="PANTHER" id="PTHR10509:SF78">
    <property type="entry name" value="CAFFEOYL-COA O-METHYLTRANSFERASE"/>
    <property type="match status" value="1"/>
</dbReference>
<reference evidence="5" key="1">
    <citation type="journal article" date="2023" name="Nat. Commun.">
        <title>Diploid and tetraploid genomes of Acorus and the evolution of monocots.</title>
        <authorList>
            <person name="Ma L."/>
            <person name="Liu K.W."/>
            <person name="Li Z."/>
            <person name="Hsiao Y.Y."/>
            <person name="Qi Y."/>
            <person name="Fu T."/>
            <person name="Tang G.D."/>
            <person name="Zhang D."/>
            <person name="Sun W.H."/>
            <person name="Liu D.K."/>
            <person name="Li Y."/>
            <person name="Chen G.Z."/>
            <person name="Liu X.D."/>
            <person name="Liao X.Y."/>
            <person name="Jiang Y.T."/>
            <person name="Yu X."/>
            <person name="Hao Y."/>
            <person name="Huang J."/>
            <person name="Zhao X.W."/>
            <person name="Ke S."/>
            <person name="Chen Y.Y."/>
            <person name="Wu W.L."/>
            <person name="Hsu J.L."/>
            <person name="Lin Y.F."/>
            <person name="Huang M.D."/>
            <person name="Li C.Y."/>
            <person name="Huang L."/>
            <person name="Wang Z.W."/>
            <person name="Zhao X."/>
            <person name="Zhong W.Y."/>
            <person name="Peng D.H."/>
            <person name="Ahmad S."/>
            <person name="Lan S."/>
            <person name="Zhang J.S."/>
            <person name="Tsai W.C."/>
            <person name="Van de Peer Y."/>
            <person name="Liu Z.J."/>
        </authorList>
    </citation>
    <scope>NUCLEOTIDE SEQUENCE</scope>
    <source>
        <strain evidence="5">SCP</strain>
    </source>
</reference>